<proteinExistence type="predicted"/>
<evidence type="ECO:0000313" key="9">
    <source>
        <dbReference type="Proteomes" id="UP000471026"/>
    </source>
</evidence>
<evidence type="ECO:0000259" key="7">
    <source>
        <dbReference type="Pfam" id="PF13396"/>
    </source>
</evidence>
<name>A0A6N9QVH1_9MICC</name>
<evidence type="ECO:0000256" key="3">
    <source>
        <dbReference type="ARBA" id="ARBA00022692"/>
    </source>
</evidence>
<gene>
    <name evidence="8" type="ORF">GKZ75_02475</name>
</gene>
<organism evidence="8 9">
    <name type="scientific">Kocuria marina subsp. indica</name>
    <dbReference type="NCBI Taxonomy" id="1049583"/>
    <lineage>
        <taxon>Bacteria</taxon>
        <taxon>Bacillati</taxon>
        <taxon>Actinomycetota</taxon>
        <taxon>Actinomycetes</taxon>
        <taxon>Micrococcales</taxon>
        <taxon>Micrococcaceae</taxon>
        <taxon>Kocuria</taxon>
    </lineage>
</organism>
<feature type="transmembrane region" description="Helical" evidence="6">
    <location>
        <begin position="12"/>
        <end position="31"/>
    </location>
</feature>
<evidence type="ECO:0000256" key="5">
    <source>
        <dbReference type="ARBA" id="ARBA00023136"/>
    </source>
</evidence>
<comment type="caution">
    <text evidence="8">The sequence shown here is derived from an EMBL/GenBank/DDBJ whole genome shotgun (WGS) entry which is preliminary data.</text>
</comment>
<evidence type="ECO:0000256" key="1">
    <source>
        <dbReference type="ARBA" id="ARBA00004651"/>
    </source>
</evidence>
<sequence length="130" mass="14816">MDFWSTIWDAIWWFFTIFVFVAYLIALFSIISDLFRDRELSGVYKAIWLLFLIFLPFLTALVYLIFRGRGMGDRAERQAREAKATADDYIRTVAGGPASEIAQAKQLLDSGTISEAEFQSLKQSALDGSR</sequence>
<dbReference type="InterPro" id="IPR027379">
    <property type="entry name" value="CLS_N"/>
</dbReference>
<evidence type="ECO:0000256" key="4">
    <source>
        <dbReference type="ARBA" id="ARBA00022989"/>
    </source>
</evidence>
<dbReference type="AlphaFoldDB" id="A0A6N9QVH1"/>
<dbReference type="Proteomes" id="UP000471026">
    <property type="component" value="Unassembled WGS sequence"/>
</dbReference>
<keyword evidence="4 6" id="KW-1133">Transmembrane helix</keyword>
<comment type="subcellular location">
    <subcellularLocation>
        <location evidence="1">Cell membrane</location>
        <topology evidence="1">Multi-pass membrane protein</topology>
    </subcellularLocation>
</comment>
<dbReference type="EMBL" id="WMHZ01000002">
    <property type="protein sequence ID" value="NDO77129.1"/>
    <property type="molecule type" value="Genomic_DNA"/>
</dbReference>
<dbReference type="GO" id="GO:0005886">
    <property type="term" value="C:plasma membrane"/>
    <property type="evidence" value="ECO:0007669"/>
    <property type="project" value="UniProtKB-SubCell"/>
</dbReference>
<evidence type="ECO:0000256" key="6">
    <source>
        <dbReference type="SAM" id="Phobius"/>
    </source>
</evidence>
<feature type="domain" description="Cardiolipin synthase N-terminal" evidence="7">
    <location>
        <begin position="21"/>
        <end position="67"/>
    </location>
</feature>
<evidence type="ECO:0000256" key="2">
    <source>
        <dbReference type="ARBA" id="ARBA00022475"/>
    </source>
</evidence>
<keyword evidence="3 6" id="KW-0812">Transmembrane</keyword>
<reference evidence="8 9" key="1">
    <citation type="submission" date="2019-11" db="EMBL/GenBank/DDBJ databases">
        <title>Draft genome sequence of Kocuria indica DP-K7, a methyl red degrading Actinobacterium.</title>
        <authorList>
            <person name="Kumaran S."/>
            <person name="Tischler D."/>
            <person name="Ngo A.C.R."/>
            <person name="Schultes F."/>
        </authorList>
    </citation>
    <scope>NUCLEOTIDE SEQUENCE [LARGE SCALE GENOMIC DNA]</scope>
    <source>
        <strain evidence="8 9">DP-K7</strain>
    </source>
</reference>
<keyword evidence="2" id="KW-1003">Cell membrane</keyword>
<keyword evidence="5 6" id="KW-0472">Membrane</keyword>
<evidence type="ECO:0000313" key="8">
    <source>
        <dbReference type="EMBL" id="NDO77129.1"/>
    </source>
</evidence>
<accession>A0A6N9QVH1</accession>
<dbReference type="RefSeq" id="WP_158184098.1">
    <property type="nucleotide sequence ID" value="NZ_WMHZ01000002.1"/>
</dbReference>
<feature type="transmembrane region" description="Helical" evidence="6">
    <location>
        <begin position="43"/>
        <end position="66"/>
    </location>
</feature>
<dbReference type="Pfam" id="PF13396">
    <property type="entry name" value="PLDc_N"/>
    <property type="match status" value="1"/>
</dbReference>
<protein>
    <recommendedName>
        <fullName evidence="7">Cardiolipin synthase N-terminal domain-containing protein</fullName>
    </recommendedName>
</protein>